<feature type="active site" description="Proton donor" evidence="5">
    <location>
        <position position="68"/>
    </location>
</feature>
<feature type="binding site" evidence="6">
    <location>
        <position position="39"/>
    </location>
    <ligand>
        <name>Fe cation</name>
        <dbReference type="ChEBI" id="CHEBI:24875"/>
        <label>2</label>
    </ligand>
</feature>
<evidence type="ECO:0000256" key="2">
    <source>
        <dbReference type="ARBA" id="ARBA00022801"/>
    </source>
</evidence>
<proteinExistence type="inferred from homology"/>
<keyword evidence="3" id="KW-0408">Iron</keyword>
<dbReference type="AlphaFoldDB" id="A0A1F5R4F9"/>
<feature type="binding site" evidence="6">
    <location>
        <position position="40"/>
    </location>
    <ligand>
        <name>Fe cation</name>
        <dbReference type="ChEBI" id="CHEBI:24875"/>
        <label>1</label>
    </ligand>
</feature>
<evidence type="ECO:0000313" key="7">
    <source>
        <dbReference type="EMBL" id="OGF08811.1"/>
    </source>
</evidence>
<dbReference type="CDD" id="cd07382">
    <property type="entry name" value="MPP_DR1281"/>
    <property type="match status" value="1"/>
</dbReference>
<sequence length="258" mass="28194">MKILFIGDIIGRPGRMAVEKLLPGLVEEHQIDFVIANGENAAAGFGLTPAVLDNLFALGIDVVTSGNHLWDKKDILPRLKKEPRLLRPANYPPEVPGTSFGVYEDKQGRKVGVFNLLGRVFMPAVDCPFRIADQVIAGLKKETDIIIVDMHAEATSEKIALGWYLDGRVSAVIGTHTHVMTADQRVLPQGTAYITDAGMTGGFDSVIGMEKEPIIEKFLTQLPTKFEVAEGDVRFNGVVVEVDEKIGRAQSISRIQES</sequence>
<feature type="binding site" evidence="6">
    <location>
        <position position="39"/>
    </location>
    <ligand>
        <name>Fe cation</name>
        <dbReference type="ChEBI" id="CHEBI:24875"/>
        <label>1</label>
    </ligand>
</feature>
<dbReference type="Proteomes" id="UP000177230">
    <property type="component" value="Unassembled WGS sequence"/>
</dbReference>
<evidence type="ECO:0000256" key="5">
    <source>
        <dbReference type="PIRSR" id="PIRSR004789-50"/>
    </source>
</evidence>
<dbReference type="PANTHER" id="PTHR36303">
    <property type="entry name" value="2',3'-CYCLIC-NUCLEOTIDE 2'-PHOSPHODIESTERASE"/>
    <property type="match status" value="1"/>
</dbReference>
<protein>
    <submittedName>
        <fullName evidence="7">Metallophosphoesterase</fullName>
    </submittedName>
</protein>
<dbReference type="EMBL" id="MFFM01000046">
    <property type="protein sequence ID" value="OGF08811.1"/>
    <property type="molecule type" value="Genomic_DNA"/>
</dbReference>
<reference evidence="7 8" key="1">
    <citation type="journal article" date="2016" name="Nat. Commun.">
        <title>Thousands of microbial genomes shed light on interconnected biogeochemical processes in an aquifer system.</title>
        <authorList>
            <person name="Anantharaman K."/>
            <person name="Brown C.T."/>
            <person name="Hug L.A."/>
            <person name="Sharon I."/>
            <person name="Castelle C.J."/>
            <person name="Probst A.J."/>
            <person name="Thomas B.C."/>
            <person name="Singh A."/>
            <person name="Wilkins M.J."/>
            <person name="Karaoz U."/>
            <person name="Brodie E.L."/>
            <person name="Williams K.H."/>
            <person name="Hubbard S.S."/>
            <person name="Banfield J.F."/>
        </authorList>
    </citation>
    <scope>NUCLEOTIDE SEQUENCE [LARGE SCALE GENOMIC DNA]</scope>
</reference>
<comment type="caution">
    <text evidence="7">The sequence shown here is derived from an EMBL/GenBank/DDBJ whole genome shotgun (WGS) entry which is preliminary data.</text>
</comment>
<keyword evidence="2" id="KW-0378">Hydrolase</keyword>
<feature type="binding site" evidence="6">
    <location>
        <position position="176"/>
    </location>
    <ligand>
        <name>Fe cation</name>
        <dbReference type="ChEBI" id="CHEBI:24875"/>
        <label>2</label>
    </ligand>
</feature>
<feature type="binding site" evidence="6">
    <location>
        <position position="151"/>
    </location>
    <ligand>
        <name>Fe cation</name>
        <dbReference type="ChEBI" id="CHEBI:24875"/>
        <label>2</label>
    </ligand>
</feature>
<organism evidence="7 8">
    <name type="scientific">Candidatus Edwardsbacteria bacterium GWF2_54_11</name>
    <dbReference type="NCBI Taxonomy" id="1817851"/>
    <lineage>
        <taxon>Bacteria</taxon>
        <taxon>Candidatus Edwardsiibacteriota</taxon>
    </lineage>
</organism>
<feature type="binding site" evidence="6">
    <location>
        <position position="8"/>
    </location>
    <ligand>
        <name>Fe cation</name>
        <dbReference type="ChEBI" id="CHEBI:24875"/>
        <label>1</label>
    </ligand>
</feature>
<dbReference type="InterPro" id="IPR005235">
    <property type="entry name" value="YmdB-like"/>
</dbReference>
<evidence type="ECO:0000256" key="6">
    <source>
        <dbReference type="PIRSR" id="PIRSR004789-51"/>
    </source>
</evidence>
<evidence type="ECO:0000313" key="8">
    <source>
        <dbReference type="Proteomes" id="UP000177230"/>
    </source>
</evidence>
<gene>
    <name evidence="7" type="ORF">A2024_00850</name>
</gene>
<dbReference type="Pfam" id="PF13277">
    <property type="entry name" value="YmdB"/>
    <property type="match status" value="1"/>
</dbReference>
<evidence type="ECO:0000256" key="1">
    <source>
        <dbReference type="ARBA" id="ARBA00022723"/>
    </source>
</evidence>
<keyword evidence="1 6" id="KW-0479">Metal-binding</keyword>
<dbReference type="FunFam" id="3.60.21.10:FF:000016">
    <property type="entry name" value="Putative metallophosphoesterase"/>
    <property type="match status" value="1"/>
</dbReference>
<dbReference type="GO" id="GO:0046872">
    <property type="term" value="F:metal ion binding"/>
    <property type="evidence" value="ECO:0007669"/>
    <property type="project" value="UniProtKB-KW"/>
</dbReference>
<accession>A0A1F5R4F9</accession>
<dbReference type="InterPro" id="IPR029052">
    <property type="entry name" value="Metallo-depent_PP-like"/>
</dbReference>
<name>A0A1F5R4F9_9BACT</name>
<comment type="similarity">
    <text evidence="4">Belongs to the YmdB-like family.</text>
</comment>
<dbReference type="PIRSF" id="PIRSF004789">
    <property type="entry name" value="DR1281"/>
    <property type="match status" value="1"/>
</dbReference>
<dbReference type="Gene3D" id="3.60.21.10">
    <property type="match status" value="1"/>
</dbReference>
<dbReference type="SUPFAM" id="SSF56300">
    <property type="entry name" value="Metallo-dependent phosphatases"/>
    <property type="match status" value="1"/>
</dbReference>
<dbReference type="NCBIfam" id="TIGR00282">
    <property type="entry name" value="TIGR00282 family metallophosphoesterase"/>
    <property type="match status" value="1"/>
</dbReference>
<evidence type="ECO:0000256" key="3">
    <source>
        <dbReference type="ARBA" id="ARBA00023004"/>
    </source>
</evidence>
<dbReference type="GO" id="GO:0004113">
    <property type="term" value="F:2',3'-cyclic-nucleotide 3'-phosphodiesterase activity"/>
    <property type="evidence" value="ECO:0007669"/>
    <property type="project" value="TreeGrafter"/>
</dbReference>
<feature type="binding site" evidence="6">
    <location>
        <position position="178"/>
    </location>
    <ligand>
        <name>Fe cation</name>
        <dbReference type="ChEBI" id="CHEBI:24875"/>
        <label>1</label>
    </ligand>
</feature>
<feature type="binding site" evidence="6">
    <location>
        <position position="67"/>
    </location>
    <ligand>
        <name>Fe cation</name>
        <dbReference type="ChEBI" id="CHEBI:24875"/>
        <label>2</label>
    </ligand>
</feature>
<evidence type="ECO:0000256" key="4">
    <source>
        <dbReference type="ARBA" id="ARBA00061401"/>
    </source>
</evidence>
<dbReference type="PANTHER" id="PTHR36303:SF1">
    <property type="entry name" value="2',3'-CYCLIC-NUCLEOTIDE 2'-PHOSPHODIESTERASE"/>
    <property type="match status" value="1"/>
</dbReference>